<name>A0ABU6TEG3_9FABA</name>
<evidence type="ECO:0000313" key="2">
    <source>
        <dbReference type="Proteomes" id="UP001341840"/>
    </source>
</evidence>
<keyword evidence="2" id="KW-1185">Reference proteome</keyword>
<accession>A0ABU6TEG3</accession>
<dbReference type="Proteomes" id="UP001341840">
    <property type="component" value="Unassembled WGS sequence"/>
</dbReference>
<evidence type="ECO:0000313" key="1">
    <source>
        <dbReference type="EMBL" id="MED6146253.1"/>
    </source>
</evidence>
<reference evidence="1 2" key="1">
    <citation type="journal article" date="2023" name="Plants (Basel)">
        <title>Bridging the Gap: Combining Genomics and Transcriptomics Approaches to Understand Stylosanthes scabra, an Orphan Legume from the Brazilian Caatinga.</title>
        <authorList>
            <person name="Ferreira-Neto J.R.C."/>
            <person name="da Silva M.D."/>
            <person name="Binneck E."/>
            <person name="de Melo N.F."/>
            <person name="da Silva R.H."/>
            <person name="de Melo A.L.T.M."/>
            <person name="Pandolfi V."/>
            <person name="Bustamante F.O."/>
            <person name="Brasileiro-Vidal A.C."/>
            <person name="Benko-Iseppon A.M."/>
        </authorList>
    </citation>
    <scope>NUCLEOTIDE SEQUENCE [LARGE SCALE GENOMIC DNA]</scope>
    <source>
        <tissue evidence="1">Leaves</tissue>
    </source>
</reference>
<protein>
    <submittedName>
        <fullName evidence="1">Uncharacterized protein</fullName>
    </submittedName>
</protein>
<proteinExistence type="predicted"/>
<comment type="caution">
    <text evidence="1">The sequence shown here is derived from an EMBL/GenBank/DDBJ whole genome shotgun (WGS) entry which is preliminary data.</text>
</comment>
<gene>
    <name evidence="1" type="ORF">PIB30_032752</name>
</gene>
<feature type="non-terminal residue" evidence="1">
    <location>
        <position position="175"/>
    </location>
</feature>
<organism evidence="1 2">
    <name type="scientific">Stylosanthes scabra</name>
    <dbReference type="NCBI Taxonomy" id="79078"/>
    <lineage>
        <taxon>Eukaryota</taxon>
        <taxon>Viridiplantae</taxon>
        <taxon>Streptophyta</taxon>
        <taxon>Embryophyta</taxon>
        <taxon>Tracheophyta</taxon>
        <taxon>Spermatophyta</taxon>
        <taxon>Magnoliopsida</taxon>
        <taxon>eudicotyledons</taxon>
        <taxon>Gunneridae</taxon>
        <taxon>Pentapetalae</taxon>
        <taxon>rosids</taxon>
        <taxon>fabids</taxon>
        <taxon>Fabales</taxon>
        <taxon>Fabaceae</taxon>
        <taxon>Papilionoideae</taxon>
        <taxon>50 kb inversion clade</taxon>
        <taxon>dalbergioids sensu lato</taxon>
        <taxon>Dalbergieae</taxon>
        <taxon>Pterocarpus clade</taxon>
        <taxon>Stylosanthes</taxon>
    </lineage>
</organism>
<dbReference type="EMBL" id="JASCZI010090766">
    <property type="protein sequence ID" value="MED6146253.1"/>
    <property type="molecule type" value="Genomic_DNA"/>
</dbReference>
<sequence length="175" mass="19949">MAWWERACTRQFLSADRVLQDPRSGQLPDDIPPADTQPRDSIVLPHDALVEDGLGNNALMSGGRVKGRLTAVGRTLSRVERVSTRRLSTIDRRKYPRKLRLRLSTIDRRIYPGRLRLSTMDRGHTRGGLCADSGRRPCIEYFRCLYVLHYCHHQGNEHHSCGHCLSDPKLAHSRG</sequence>